<feature type="compositionally biased region" description="Polar residues" evidence="1">
    <location>
        <begin position="1527"/>
        <end position="1539"/>
    </location>
</feature>
<feature type="compositionally biased region" description="Basic and acidic residues" evidence="1">
    <location>
        <begin position="1540"/>
        <end position="1551"/>
    </location>
</feature>
<evidence type="ECO:0000256" key="1">
    <source>
        <dbReference type="SAM" id="MobiDB-lite"/>
    </source>
</evidence>
<name>A0ABM0LVM1_SACKO</name>
<proteinExistence type="predicted"/>
<reference evidence="3" key="1">
    <citation type="submission" date="2025-08" db="UniProtKB">
        <authorList>
            <consortium name="RefSeq"/>
        </authorList>
    </citation>
    <scope>IDENTIFICATION</scope>
    <source>
        <tissue evidence="3">Testes</tissue>
    </source>
</reference>
<feature type="region of interest" description="Disordered" evidence="1">
    <location>
        <begin position="1527"/>
        <end position="1553"/>
    </location>
</feature>
<dbReference type="RefSeq" id="XP_006811812.1">
    <property type="nucleotide sequence ID" value="XM_006811749.1"/>
</dbReference>
<keyword evidence="2" id="KW-1185">Reference proteome</keyword>
<dbReference type="Proteomes" id="UP000694865">
    <property type="component" value="Unplaced"/>
</dbReference>
<feature type="region of interest" description="Disordered" evidence="1">
    <location>
        <begin position="1839"/>
        <end position="1858"/>
    </location>
</feature>
<evidence type="ECO:0000313" key="2">
    <source>
        <dbReference type="Proteomes" id="UP000694865"/>
    </source>
</evidence>
<gene>
    <name evidence="3" type="primary">LOC102802491</name>
</gene>
<accession>A0ABM0LVM1</accession>
<dbReference type="GeneID" id="102802491"/>
<protein>
    <submittedName>
        <fullName evidence="3">Uncharacterized protein LOC102802491</fullName>
    </submittedName>
</protein>
<organism evidence="2 3">
    <name type="scientific">Saccoglossus kowalevskii</name>
    <name type="common">Acorn worm</name>
    <dbReference type="NCBI Taxonomy" id="10224"/>
    <lineage>
        <taxon>Eukaryota</taxon>
        <taxon>Metazoa</taxon>
        <taxon>Hemichordata</taxon>
        <taxon>Enteropneusta</taxon>
        <taxon>Harrimaniidae</taxon>
        <taxon>Saccoglossus</taxon>
    </lineage>
</organism>
<feature type="compositionally biased region" description="Polar residues" evidence="1">
    <location>
        <begin position="1364"/>
        <end position="1374"/>
    </location>
</feature>
<sequence>MLTERLLLPLALKVVMFRPPGQLERQNSWSKYFDGTDKESYNKQTCDPQLSELKDVPVVGTSVAERKRLLFGLDGEKFDDNTQSLAKSTTRKDDLSMTGSSIEERKRKLFGVEDRTPVEKLDDSDKETESVPVIGSSLKEIKQKLFGGEVQTLDEKMQDMDDSLVPLKKVFDFMSHVSEIETNLHEVVDLPLLLNDMSDVSLDQVSDFELINLSQSNRSTVLQLALEMERQDSWSSLFNDEDKTEAHRPVTGASNGQDETCVTKEDLHVMCPAVTIEHSRDNTENTAVDNDTHEDTLLILTPSVINSKQCDAVQGETFNPAEAIANTMNEIAATRSEMQTLKTYVDKNSDSIESMLQQKQTEKLTVSAESDIQAIKKTVDKNATAIASIIEQEQKQSQAQQAVKAEGITDNPTIQAILNGLLSLQNVVVDLKTEIVSLKTTIDKMADDQESSGKKYNASIADLKSQLLLAAPVVNAKVSHPTEVSTKDERTAVTPRSHDEVTLPGVNLATTENDKALDIRTNNAVVPKVVDRYDDMITCPARMCISIENNNIISTIHQVNDADAKLSKYDDSYPRCLPLKHNESETTTTVESNHELNFSSITKAISNVAIGAAQLQVMRLENPSHKLSITEIDEDDQQSGIDDIVMTPAMYKNITKGTVECDLSRMGNKLCSQKHLVPYKKHTKPVTSQQSKEEESALRSFAAAYVNFVILSSQVQYHNEEDDRLRTLASNKDKSVVTSNIQSSPVKLSAKADLTPIACKLSEDRLPNEKTDQARCKLTNGVETLLASEHDKKTTDDYSNAILLTKGEDIKEELITVKKDIAKHSPGNINIGSGDELQSISKAIANVAISGAQLQLIRMDRENQAINEHITEIMDVTEQQPNIDNIILKPYMFKTLLPGATRNFSSPTFTHEISLRTRSLVPYKRQSHPIVSNKSKKEDEALRLFAATYVKFITSSSQIRFYKEESNKLKIKDSGKPKSLVQTNGGQHITQPMVNVSANLSFEKQPSNEKTRIGLGLEAELSAISKAITNTAIFGAQLQMMKMESDSPAKITVINTTDIDDQLTDIDDIMMKPAIYKNILKNRSVGKVAPLSIVPYKKQTQPTDTLKMKENKSALRSFAASYVNFITASSQVRFYEEESAKLKSNVAFGKSSNQGMKSDKMQQIKPSLGLTTQQSFVVSELPEHGIKGNSFTPNMYKQIINYQMFQTAKTTSSKKAVENEIRKDVQNAVINPDSGPSQEISQLIEIGELKTGIVTNYPSKALDSANKDKLHHKFQQNERKDSNEKMLHDINKVKVDKVIAETQLQTLKVDKSPKDEQQLKSMVSTYIKFITTSSQLQFYEEEINKVNGKDSSSDNLENPDLKQNAPNNPTTKSELPSMGDMSIETLTNQETDQSLISFENMDDYDWTRDVLQAASDSKKKEKDLLTMETEMACMDNMFFKPSMYQHSDLTNKITTAAVENKLSDISSENPEETADKMDEYDWTDEVLKASSDNKDNRNVEQDWTEEVLAEKIPENLESLDEFLGSAINNSKNGKSVSDQSHTEDKRLEPTRPSKQIFKPKTGIVTKYQLDSAEERTRHILQRNERKDSNEKMRHDITKIKVDKVIAETQLQTLKVDKSPKDEQQLKSMVSTYIKFITTSSQLQFYEEEINKVNGKASPCSSDNLENPDLKQNAVNNPATMKLEVPSMGDMSIETLTNQAIDQSLISFEKIEETGDNMDWTHDVLQAASDSRKKEKDLLTMETEMACMDNMFFKTSMYQHSDLTNKITTAAVENKLSDVSSENPEETADKMDEYDWTDEVLKASSDSKDNRNVEQDWIEVLAEKMEANLESSDDSLVLAKKSSDESHPQNKSLEPTESDEFEWVTEVMQTALATAQSDQMLMSLEPTQKYDFSDESYDADESASDSSEGMMEICMSKEMDERDWVDEILDVSQTDYDYSCPNEILEPITEESSESDGPGSNVDKSICSKKMLKANTDKKDEFDWINEVLSSTVLATRQSDVDIMKHTMDGMHQSEYNDRTMKSRSKENSEIELCDNRDERRQKHVSYVNFLKRVLSKSSGSSNESIFLSAPSSQEFVNGEDAKNLTSKLSIENDEWKYELARTPSDWQTYAELYEFIEPSVLKTAGPLSETDLNDICDKLENNETLDCENVISSKLLIKRLKKSGA</sequence>
<evidence type="ECO:0000313" key="3">
    <source>
        <dbReference type="RefSeq" id="XP_006811812.1"/>
    </source>
</evidence>
<feature type="region of interest" description="Disordered" evidence="1">
    <location>
        <begin position="1347"/>
        <end position="1378"/>
    </location>
</feature>